<dbReference type="GO" id="GO:0098542">
    <property type="term" value="P:defense response to other organism"/>
    <property type="evidence" value="ECO:0007669"/>
    <property type="project" value="TreeGrafter"/>
</dbReference>
<keyword evidence="3" id="KW-0611">Plant defense</keyword>
<dbReference type="InterPro" id="IPR002182">
    <property type="entry name" value="NB-ARC"/>
</dbReference>
<comment type="caution">
    <text evidence="8">The sequence shown here is derived from an EMBL/GenBank/DDBJ whole genome shotgun (WGS) entry which is preliminary data.</text>
</comment>
<dbReference type="Gene3D" id="3.80.10.10">
    <property type="entry name" value="Ribonuclease Inhibitor"/>
    <property type="match status" value="2"/>
</dbReference>
<dbReference type="InterPro" id="IPR027417">
    <property type="entry name" value="P-loop_NTPase"/>
</dbReference>
<organism evidence="8 9">
    <name type="scientific">Cinnamomum micranthum f. kanehirae</name>
    <dbReference type="NCBI Taxonomy" id="337451"/>
    <lineage>
        <taxon>Eukaryota</taxon>
        <taxon>Viridiplantae</taxon>
        <taxon>Streptophyta</taxon>
        <taxon>Embryophyta</taxon>
        <taxon>Tracheophyta</taxon>
        <taxon>Spermatophyta</taxon>
        <taxon>Magnoliopsida</taxon>
        <taxon>Magnoliidae</taxon>
        <taxon>Laurales</taxon>
        <taxon>Lauraceae</taxon>
        <taxon>Cinnamomum</taxon>
    </lineage>
</organism>
<dbReference type="EMBL" id="QPKB01000001">
    <property type="protein sequence ID" value="RWR73937.1"/>
    <property type="molecule type" value="Genomic_DNA"/>
</dbReference>
<evidence type="ECO:0000259" key="6">
    <source>
        <dbReference type="Pfam" id="PF23559"/>
    </source>
</evidence>
<gene>
    <name evidence="8" type="ORF">CKAN_00224600</name>
</gene>
<dbReference type="FunFam" id="3.40.50.300:FF:001091">
    <property type="entry name" value="Probable disease resistance protein At1g61300"/>
    <property type="match status" value="1"/>
</dbReference>
<dbReference type="InterPro" id="IPR055414">
    <property type="entry name" value="LRR_R13L4/SHOC2-like"/>
</dbReference>
<dbReference type="SUPFAM" id="SSF52058">
    <property type="entry name" value="L domain-like"/>
    <property type="match status" value="1"/>
</dbReference>
<dbReference type="InterPro" id="IPR038005">
    <property type="entry name" value="RX-like_CC"/>
</dbReference>
<dbReference type="InterPro" id="IPR032675">
    <property type="entry name" value="LRR_dom_sf"/>
</dbReference>
<dbReference type="Gene3D" id="1.10.10.10">
    <property type="entry name" value="Winged helix-like DNA-binding domain superfamily/Winged helix DNA-binding domain"/>
    <property type="match status" value="1"/>
</dbReference>
<dbReference type="InterPro" id="IPR044974">
    <property type="entry name" value="Disease_R_plants"/>
</dbReference>
<dbReference type="CDD" id="cd14798">
    <property type="entry name" value="RX-CC_like"/>
    <property type="match status" value="1"/>
</dbReference>
<dbReference type="InterPro" id="IPR036388">
    <property type="entry name" value="WH-like_DNA-bd_sf"/>
</dbReference>
<proteinExistence type="predicted"/>
<evidence type="ECO:0000256" key="3">
    <source>
        <dbReference type="ARBA" id="ARBA00022821"/>
    </source>
</evidence>
<dbReference type="Pfam" id="PF18052">
    <property type="entry name" value="Rx_N"/>
    <property type="match status" value="1"/>
</dbReference>
<dbReference type="Pfam" id="PF23598">
    <property type="entry name" value="LRR_14"/>
    <property type="match status" value="1"/>
</dbReference>
<dbReference type="Pfam" id="PF23559">
    <property type="entry name" value="WHD_DRP"/>
    <property type="match status" value="1"/>
</dbReference>
<protein>
    <submittedName>
        <fullName evidence="8">Disease resistance protein RPM1-like protein</fullName>
    </submittedName>
</protein>
<dbReference type="PANTHER" id="PTHR23155:SF1232">
    <property type="entry name" value="OS09G0270700 PROTEIN"/>
    <property type="match status" value="1"/>
</dbReference>
<dbReference type="Gene3D" id="3.40.50.300">
    <property type="entry name" value="P-loop containing nucleotide triphosphate hydrolases"/>
    <property type="match status" value="1"/>
</dbReference>
<keyword evidence="1" id="KW-0677">Repeat</keyword>
<dbReference type="SUPFAM" id="SSF52540">
    <property type="entry name" value="P-loop containing nucleoside triphosphate hydrolases"/>
    <property type="match status" value="1"/>
</dbReference>
<keyword evidence="2" id="KW-0547">Nucleotide-binding</keyword>
<dbReference type="Gene3D" id="1.20.5.4130">
    <property type="match status" value="1"/>
</dbReference>
<accession>A0A3S3LYT3</accession>
<dbReference type="GO" id="GO:0043531">
    <property type="term" value="F:ADP binding"/>
    <property type="evidence" value="ECO:0007669"/>
    <property type="project" value="InterPro"/>
</dbReference>
<evidence type="ECO:0000259" key="7">
    <source>
        <dbReference type="Pfam" id="PF23598"/>
    </source>
</evidence>
<dbReference type="PRINTS" id="PR00364">
    <property type="entry name" value="DISEASERSIST"/>
</dbReference>
<dbReference type="Pfam" id="PF00931">
    <property type="entry name" value="NB-ARC"/>
    <property type="match status" value="1"/>
</dbReference>
<dbReference type="AlphaFoldDB" id="A0A3S3LYT3"/>
<evidence type="ECO:0000313" key="8">
    <source>
        <dbReference type="EMBL" id="RWR73937.1"/>
    </source>
</evidence>
<dbReference type="InterPro" id="IPR058922">
    <property type="entry name" value="WHD_DRP"/>
</dbReference>
<evidence type="ECO:0000256" key="2">
    <source>
        <dbReference type="ARBA" id="ARBA00022741"/>
    </source>
</evidence>
<dbReference type="InterPro" id="IPR042197">
    <property type="entry name" value="Apaf_helical"/>
</dbReference>
<evidence type="ECO:0000313" key="9">
    <source>
        <dbReference type="Proteomes" id="UP000283530"/>
    </source>
</evidence>
<feature type="domain" description="Disease resistance N-terminal" evidence="5">
    <location>
        <begin position="5"/>
        <end position="89"/>
    </location>
</feature>
<reference evidence="8 9" key="1">
    <citation type="journal article" date="2019" name="Nat. Plants">
        <title>Stout camphor tree genome fills gaps in understanding of flowering plant genome evolution.</title>
        <authorList>
            <person name="Chaw S.M."/>
            <person name="Liu Y.C."/>
            <person name="Wu Y.W."/>
            <person name="Wang H.Y."/>
            <person name="Lin C.I."/>
            <person name="Wu C.S."/>
            <person name="Ke H.M."/>
            <person name="Chang L.Y."/>
            <person name="Hsu C.Y."/>
            <person name="Yang H.T."/>
            <person name="Sudianto E."/>
            <person name="Hsu M.H."/>
            <person name="Wu K.P."/>
            <person name="Wang L.N."/>
            <person name="Leebens-Mack J.H."/>
            <person name="Tsai I.J."/>
        </authorList>
    </citation>
    <scope>NUCLEOTIDE SEQUENCE [LARGE SCALE GENOMIC DNA]</scope>
    <source>
        <strain evidence="9">cv. Chaw 1501</strain>
        <tissue evidence="8">Young leaves</tissue>
    </source>
</reference>
<dbReference type="Proteomes" id="UP000283530">
    <property type="component" value="Unassembled WGS sequence"/>
</dbReference>
<name>A0A3S3LYT3_9MAGN</name>
<dbReference type="PANTHER" id="PTHR23155">
    <property type="entry name" value="DISEASE RESISTANCE PROTEIN RP"/>
    <property type="match status" value="1"/>
</dbReference>
<sequence>MAESAVDFLLQTLGSLVRQETSLLQGLRGNINEIQHELQSMRSFLKDADRRKRSDDGVRTWVDQVREATYKVEDIIDTYVYQIVKQHTREGIIRRALYSPLLLPKRYYYKHRIASKLQAIKSEIHEISERRQRYDFHEEGQTSKMKDDVENWQRSGEYLHLISDEEIVGIDKKKDFLIGKLTDERPKLAVVAVVGMGGLGKTTLVIKVYDSPQVKNHFECHAWITVSQSYKLDELMRNMIKELYESNKEEVPDDINKMKDSDLVQTVINYLQNKRYVIVLDDVWETIEWNHIRVAFPNNRCGSRIMLTTRMRDVALSFEAENTLYLEPLGKDDAWLLFCNRAFSNKSCPSELQPYAKSLVQKCDGLPLAIVTMGALMLTKEKSSLEWRKVENSLNWQLSNNKKMGGMKNILLLSFDDLPCNLKYCFLYFGLFPEDYQIRERRLIRLWVAEGFIEEREGHTLEEVAADYIKELTCRSMLQIVEQDFSPYRGIRMHDVLRELAISIGREQNFCSTRDRKEEIWTNKARYLSMQNSIVNIQSSSTCHHRSLMLFQIKIPSLSLCSSISSRYKLLRVLDLRASSIESVPYELVELFNLRYLDLSYTNVEALPKSIGRLQNLQSLDIDETKIKILPKGVEMLKKLRHLFIPSSTEAPDGIFNLNCLQTLSSIGINDDTVRKVGNLTQLRSLRIEDVKRNNGKELSASLQKMKALLYLTVVSEEEILDLDAVSFPPAHLNSLSLEGRLERLPPWIGSLQNLARLDLRRSNLKEDSLSSLEALPNLKILRLITAYVGEELCFRHGCFLKLKILQILEIPKLNMIKIENGSMTCIEKLYLKECPELKRIPEGMQYLTSLQALGLSDMSEELIQRIKAGDERKYKHQLETEIHRHRKRKIKRRWRKRRKMNWKKLYQWEKKRKGKRRCSSTFEHKSWTSSINFTCFI</sequence>
<evidence type="ECO:0000256" key="1">
    <source>
        <dbReference type="ARBA" id="ARBA00022737"/>
    </source>
</evidence>
<dbReference type="InterPro" id="IPR041118">
    <property type="entry name" value="Rx_N"/>
</dbReference>
<feature type="domain" description="NB-ARC" evidence="4">
    <location>
        <begin position="172"/>
        <end position="347"/>
    </location>
</feature>
<dbReference type="FunFam" id="1.10.10.10:FF:000322">
    <property type="entry name" value="Probable disease resistance protein At1g63360"/>
    <property type="match status" value="1"/>
</dbReference>
<feature type="domain" description="Disease resistance R13L4/SHOC-2-like LRR" evidence="7">
    <location>
        <begin position="544"/>
        <end position="857"/>
    </location>
</feature>
<feature type="domain" description="Disease resistance protein winged helix" evidence="6">
    <location>
        <begin position="431"/>
        <end position="501"/>
    </location>
</feature>
<dbReference type="Gene3D" id="1.10.8.430">
    <property type="entry name" value="Helical domain of apoptotic protease-activating factors"/>
    <property type="match status" value="1"/>
</dbReference>
<evidence type="ECO:0000259" key="5">
    <source>
        <dbReference type="Pfam" id="PF18052"/>
    </source>
</evidence>
<evidence type="ECO:0000259" key="4">
    <source>
        <dbReference type="Pfam" id="PF00931"/>
    </source>
</evidence>
<dbReference type="OrthoDB" id="598235at2759"/>
<keyword evidence="9" id="KW-1185">Reference proteome</keyword>